<keyword evidence="2" id="KW-0378">Hydrolase</keyword>
<evidence type="ECO:0000313" key="10">
    <source>
        <dbReference type="Proteomes" id="UP000216361"/>
    </source>
</evidence>
<dbReference type="CDD" id="cd03112">
    <property type="entry name" value="CobW-like"/>
    <property type="match status" value="1"/>
</dbReference>
<dbReference type="InterPro" id="IPR011629">
    <property type="entry name" value="CobW-like_C"/>
</dbReference>
<dbReference type="Gene3D" id="3.30.1220.10">
    <property type="entry name" value="CobW-like, C-terminal domain"/>
    <property type="match status" value="1"/>
</dbReference>
<organism evidence="9 10">
    <name type="scientific">Elstera cyanobacteriorum</name>
    <dbReference type="NCBI Taxonomy" id="2022747"/>
    <lineage>
        <taxon>Bacteria</taxon>
        <taxon>Pseudomonadati</taxon>
        <taxon>Pseudomonadota</taxon>
        <taxon>Alphaproteobacteria</taxon>
        <taxon>Rhodospirillales</taxon>
        <taxon>Rhodospirillaceae</taxon>
        <taxon>Elstera</taxon>
    </lineage>
</organism>
<dbReference type="InterPro" id="IPR036627">
    <property type="entry name" value="CobW-likC_sf"/>
</dbReference>
<name>A0A255XLG9_9PROT</name>
<dbReference type="InterPro" id="IPR003495">
    <property type="entry name" value="CobW/HypB/UreG_nucleotide-bd"/>
</dbReference>
<feature type="compositionally biased region" description="Basic and acidic residues" evidence="7">
    <location>
        <begin position="226"/>
        <end position="238"/>
    </location>
</feature>
<proteinExistence type="inferred from homology"/>
<evidence type="ECO:0000256" key="2">
    <source>
        <dbReference type="ARBA" id="ARBA00022801"/>
    </source>
</evidence>
<dbReference type="Pfam" id="PF07683">
    <property type="entry name" value="CobW_C"/>
    <property type="match status" value="1"/>
</dbReference>
<comment type="caution">
    <text evidence="9">The sequence shown here is derived from an EMBL/GenBank/DDBJ whole genome shotgun (WGS) entry which is preliminary data.</text>
</comment>
<dbReference type="GO" id="GO:0000166">
    <property type="term" value="F:nucleotide binding"/>
    <property type="evidence" value="ECO:0007669"/>
    <property type="project" value="UniProtKB-KW"/>
</dbReference>
<comment type="function">
    <text evidence="5">Zinc chaperone that directly transfers zinc cofactor to target proteins, thereby activating them. Zinc is transferred from the CXCC motif in the GTPase domain to the zinc binding site in target proteins in a process requiring GTP hydrolysis.</text>
</comment>
<feature type="region of interest" description="Disordered" evidence="7">
    <location>
        <begin position="226"/>
        <end position="250"/>
    </location>
</feature>
<sequence>MSLLPVTLLTGFLGSGKTTLLNRLLRDPALKNTLVLINEFGEIGLDHHLIEKIEEEAGQQRVLMASGCLCCTIQSDLSKTLRQMAIDRVRGTVPEFERVVIETTGLADPAPILHTLMQDPLVAAHYRLDGVVTTVDAVVGDQTLTAQPEALKQAAVADRLVLTKQDIADPAAVAALKARLHALNPAAPILPADVSAAELLESGLWNPATKSLDVRRWLQAEAYEDHGHDHHHDHDHGHDHGHHHHHHDINRHDDRIAAHCLTLDAPVPWEAVTLWLQSLTAYRGEDILRLKAILNVRGQETPLVLHGVQHLLHPPVPLPAWPDDDRRSRIVLITRDIGRELLEKSLKQLTEVVG</sequence>
<keyword evidence="10" id="KW-1185">Reference proteome</keyword>
<dbReference type="RefSeq" id="WP_094409324.1">
    <property type="nucleotide sequence ID" value="NZ_BMJZ01000002.1"/>
</dbReference>
<accession>A0A255XLG9</accession>
<dbReference type="PANTHER" id="PTHR13748:SF62">
    <property type="entry name" value="COBW DOMAIN-CONTAINING PROTEIN"/>
    <property type="match status" value="1"/>
</dbReference>
<dbReference type="InterPro" id="IPR051316">
    <property type="entry name" value="Zinc-reg_GTPase_activator"/>
</dbReference>
<keyword evidence="1" id="KW-0547">Nucleotide-binding</keyword>
<dbReference type="GO" id="GO:0016787">
    <property type="term" value="F:hydrolase activity"/>
    <property type="evidence" value="ECO:0007669"/>
    <property type="project" value="UniProtKB-KW"/>
</dbReference>
<comment type="similarity">
    <text evidence="4">Belongs to the SIMIBI class G3E GTPase family. ZNG1 subfamily.</text>
</comment>
<reference evidence="9 10" key="1">
    <citation type="submission" date="2017-07" db="EMBL/GenBank/DDBJ databases">
        <title>Elstera cyanobacteriorum sp. nov., a novel bacterium isolated from cyanobacterial aggregates in a eutrophic lake.</title>
        <authorList>
            <person name="Cai H."/>
        </authorList>
    </citation>
    <scope>NUCLEOTIDE SEQUENCE [LARGE SCALE GENOMIC DNA]</scope>
    <source>
        <strain evidence="9 10">TH019</strain>
    </source>
</reference>
<feature type="domain" description="CobW C-terminal" evidence="8">
    <location>
        <begin position="256"/>
        <end position="350"/>
    </location>
</feature>
<evidence type="ECO:0000256" key="5">
    <source>
        <dbReference type="ARBA" id="ARBA00045658"/>
    </source>
</evidence>
<dbReference type="Gene3D" id="3.40.50.300">
    <property type="entry name" value="P-loop containing nucleotide triphosphate hydrolases"/>
    <property type="match status" value="1"/>
</dbReference>
<gene>
    <name evidence="9" type="ORF">CHR90_12315</name>
</gene>
<dbReference type="GO" id="GO:0005737">
    <property type="term" value="C:cytoplasm"/>
    <property type="evidence" value="ECO:0007669"/>
    <property type="project" value="TreeGrafter"/>
</dbReference>
<dbReference type="EMBL" id="NOXS01000033">
    <property type="protein sequence ID" value="OYQ17762.1"/>
    <property type="molecule type" value="Genomic_DNA"/>
</dbReference>
<evidence type="ECO:0000256" key="3">
    <source>
        <dbReference type="ARBA" id="ARBA00023186"/>
    </source>
</evidence>
<dbReference type="SUPFAM" id="SSF52540">
    <property type="entry name" value="P-loop containing nucleoside triphosphate hydrolases"/>
    <property type="match status" value="1"/>
</dbReference>
<evidence type="ECO:0000256" key="6">
    <source>
        <dbReference type="ARBA" id="ARBA00049117"/>
    </source>
</evidence>
<feature type="compositionally biased region" description="Basic residues" evidence="7">
    <location>
        <begin position="239"/>
        <end position="249"/>
    </location>
</feature>
<evidence type="ECO:0000313" key="9">
    <source>
        <dbReference type="EMBL" id="OYQ17762.1"/>
    </source>
</evidence>
<dbReference type="PANTHER" id="PTHR13748">
    <property type="entry name" value="COBW-RELATED"/>
    <property type="match status" value="1"/>
</dbReference>
<dbReference type="SMART" id="SM00833">
    <property type="entry name" value="CobW_C"/>
    <property type="match status" value="1"/>
</dbReference>
<evidence type="ECO:0000256" key="4">
    <source>
        <dbReference type="ARBA" id="ARBA00034320"/>
    </source>
</evidence>
<dbReference type="Pfam" id="PF02492">
    <property type="entry name" value="cobW"/>
    <property type="match status" value="1"/>
</dbReference>
<evidence type="ECO:0000259" key="8">
    <source>
        <dbReference type="SMART" id="SM00833"/>
    </source>
</evidence>
<evidence type="ECO:0000256" key="7">
    <source>
        <dbReference type="SAM" id="MobiDB-lite"/>
    </source>
</evidence>
<protein>
    <submittedName>
        <fullName evidence="9">GTP-binding protein</fullName>
    </submittedName>
</protein>
<dbReference type="InterPro" id="IPR027417">
    <property type="entry name" value="P-loop_NTPase"/>
</dbReference>
<comment type="catalytic activity">
    <reaction evidence="6">
        <text>GTP + H2O = GDP + phosphate + H(+)</text>
        <dbReference type="Rhea" id="RHEA:19669"/>
        <dbReference type="ChEBI" id="CHEBI:15377"/>
        <dbReference type="ChEBI" id="CHEBI:15378"/>
        <dbReference type="ChEBI" id="CHEBI:37565"/>
        <dbReference type="ChEBI" id="CHEBI:43474"/>
        <dbReference type="ChEBI" id="CHEBI:58189"/>
    </reaction>
    <physiologicalReaction direction="left-to-right" evidence="6">
        <dbReference type="Rhea" id="RHEA:19670"/>
    </physiologicalReaction>
</comment>
<dbReference type="OrthoDB" id="9808822at2"/>
<keyword evidence="3" id="KW-0143">Chaperone</keyword>
<dbReference type="SUPFAM" id="SSF90002">
    <property type="entry name" value="Hypothetical protein YjiA, C-terminal domain"/>
    <property type="match status" value="1"/>
</dbReference>
<dbReference type="Proteomes" id="UP000216361">
    <property type="component" value="Unassembled WGS sequence"/>
</dbReference>
<dbReference type="AlphaFoldDB" id="A0A255XLG9"/>
<evidence type="ECO:0000256" key="1">
    <source>
        <dbReference type="ARBA" id="ARBA00022741"/>
    </source>
</evidence>